<dbReference type="PANTHER" id="PTHR12526:SF600">
    <property type="entry name" value="GLYCOSYL TRANSFERASE GROUP 1"/>
    <property type="match status" value="1"/>
</dbReference>
<dbReference type="KEGG" id="tmk:QGN29_13700"/>
<dbReference type="RefSeq" id="WP_310798436.1">
    <property type="nucleotide sequence ID" value="NZ_CP123872.1"/>
</dbReference>
<dbReference type="AlphaFoldDB" id="A0AA52H8Y4"/>
<dbReference type="CDD" id="cd03801">
    <property type="entry name" value="GT4_PimA-like"/>
    <property type="match status" value="1"/>
</dbReference>
<dbReference type="Gene3D" id="3.40.50.2000">
    <property type="entry name" value="Glycogen Phosphorylase B"/>
    <property type="match status" value="2"/>
</dbReference>
<reference evidence="1" key="1">
    <citation type="submission" date="2023-04" db="EMBL/GenBank/DDBJ databases">
        <title>Complete genome sequence of Temperatibacter marinus.</title>
        <authorList>
            <person name="Rong J.-C."/>
            <person name="Yi M.-L."/>
            <person name="Zhao Q."/>
        </authorList>
    </citation>
    <scope>NUCLEOTIDE SEQUENCE</scope>
    <source>
        <strain evidence="1">NBRC 110045</strain>
    </source>
</reference>
<gene>
    <name evidence="1" type="ORF">QGN29_13700</name>
</gene>
<dbReference type="GO" id="GO:0016757">
    <property type="term" value="F:glycosyltransferase activity"/>
    <property type="evidence" value="ECO:0007669"/>
    <property type="project" value="TreeGrafter"/>
</dbReference>
<dbReference type="PANTHER" id="PTHR12526">
    <property type="entry name" value="GLYCOSYLTRANSFERASE"/>
    <property type="match status" value="1"/>
</dbReference>
<proteinExistence type="predicted"/>
<dbReference type="Pfam" id="PF13692">
    <property type="entry name" value="Glyco_trans_1_4"/>
    <property type="match status" value="1"/>
</dbReference>
<dbReference type="InterPro" id="IPR017521">
    <property type="entry name" value="Sugar_tfrase_PEP-CTERM_Stp1"/>
</dbReference>
<dbReference type="SUPFAM" id="SSF53756">
    <property type="entry name" value="UDP-Glycosyltransferase/glycogen phosphorylase"/>
    <property type="match status" value="1"/>
</dbReference>
<dbReference type="EMBL" id="CP123872">
    <property type="protein sequence ID" value="WND02601.1"/>
    <property type="molecule type" value="Genomic_DNA"/>
</dbReference>
<name>A0AA52H8Y4_9PROT</name>
<protein>
    <submittedName>
        <fullName evidence="1">TIGR03087 family PEP-CTERM/XrtA system glycosyltransferase</fullName>
    </submittedName>
</protein>
<accession>A0AA52H8Y4</accession>
<dbReference type="NCBIfam" id="TIGR03087">
    <property type="entry name" value="stp1"/>
    <property type="match status" value="1"/>
</dbReference>
<keyword evidence="2" id="KW-1185">Reference proteome</keyword>
<organism evidence="1 2">
    <name type="scientific">Temperatibacter marinus</name>
    <dbReference type="NCBI Taxonomy" id="1456591"/>
    <lineage>
        <taxon>Bacteria</taxon>
        <taxon>Pseudomonadati</taxon>
        <taxon>Pseudomonadota</taxon>
        <taxon>Alphaproteobacteria</taxon>
        <taxon>Kordiimonadales</taxon>
        <taxon>Temperatibacteraceae</taxon>
        <taxon>Temperatibacter</taxon>
    </lineage>
</organism>
<sequence length="409" mass="45689">MANILFLAHRIPYPPNKGDKIRSWNFLKHLLNNHSVHLGCFIDDPEDRQHISYLKSLCESVHAIERTGLMNKIYGLSGLFRGQSITRASYTSRSMQRYTDALIQSKQVDGVFVFSCGMAQFSEKHAGNIPILMDMVDVDSAKWEAYSADSSFPMSWIYNREAITLGKEEDFAARSSHETILVSAEEAALFKERMSPQSADLAQKVSGLNNGVDCHYFSAEQADVSAAEASDLVFTGAMDYRPNIEAVCWFCENVFPMLKNKYPTITFAIVGGKPSQDVQRLAEIEGVIVTDRVPETRDWIKASKIMVAPLRTARGVQNKVLEGMAMAKPVVSTTEAYTGIEAPQETTIFVRDDPILMAKQILSLLEDVPHANSIGAQAREWVMANFSWESQFQTLDSLLTSMIETDSED</sequence>
<dbReference type="Proteomes" id="UP001268683">
    <property type="component" value="Chromosome"/>
</dbReference>
<evidence type="ECO:0000313" key="2">
    <source>
        <dbReference type="Proteomes" id="UP001268683"/>
    </source>
</evidence>
<evidence type="ECO:0000313" key="1">
    <source>
        <dbReference type="EMBL" id="WND02601.1"/>
    </source>
</evidence>